<dbReference type="InterPro" id="IPR052935">
    <property type="entry name" value="Mg2+_PAP"/>
</dbReference>
<dbReference type="PANTHER" id="PTHR28208:SF3">
    <property type="entry name" value="PHOSPHATIDATE PHOSPHATASE APP1"/>
    <property type="match status" value="1"/>
</dbReference>
<gene>
    <name evidence="2" type="ORF">APS56_08395</name>
</gene>
<dbReference type="GO" id="GO:0008195">
    <property type="term" value="F:phosphatidate phosphatase activity"/>
    <property type="evidence" value="ECO:0007669"/>
    <property type="project" value="InterPro"/>
</dbReference>
<evidence type="ECO:0000313" key="2">
    <source>
        <dbReference type="EMBL" id="ALJ05142.1"/>
    </source>
</evidence>
<sequence>MFKKDPLQVIAFQTYGTSNHLYIRGRAIEDESINLEQKGAFKLLFNAWKRFETDEIKNTELIIKIGEDRFFYTKTDKRGYFLLDETVEDDLSVYANDEGWVAMVASYRQEHITRTIQSDNRFPVEMLIPSIHASFGVISDIDDTILHTGLVSVLKWRVLINTLLTSAGKRIPLEGASEFYHLLHQGKTGNEANPIFYVSHSPWNLYRYLEYFLKKNKFPKGPIVLRNFPRLFAKKAKNEKPQKQKEILNLLKTYPDLKFILIGDNGEHDPVIYLEIAKAYPKRILAIYLRRVNHKNRMATVYRLYKNYKNIPVLLVRTTDEAIKHAKKHGFIAN</sequence>
<dbReference type="Proteomes" id="UP000057981">
    <property type="component" value="Chromosome"/>
</dbReference>
<dbReference type="OrthoDB" id="9789875at2"/>
<dbReference type="PANTHER" id="PTHR28208">
    <property type="entry name" value="PHOSPHATIDATE PHOSPHATASE APP1"/>
    <property type="match status" value="1"/>
</dbReference>
<proteinExistence type="predicted"/>
<evidence type="ECO:0000313" key="3">
    <source>
        <dbReference type="Proteomes" id="UP000057981"/>
    </source>
</evidence>
<name>A0A0N7HYF9_9FLAO</name>
<dbReference type="PATRIC" id="fig|1736674.3.peg.1718"/>
<feature type="domain" description="Phosphatidate phosphatase APP1 catalytic" evidence="1">
    <location>
        <begin position="135"/>
        <end position="291"/>
    </location>
</feature>
<dbReference type="AlphaFoldDB" id="A0A0N7HYF9"/>
<dbReference type="RefSeq" id="WP_054727133.1">
    <property type="nucleotide sequence ID" value="NZ_CP012898.1"/>
</dbReference>
<keyword evidence="3" id="KW-1185">Reference proteome</keyword>
<dbReference type="InterPro" id="IPR019236">
    <property type="entry name" value="APP1_cat"/>
</dbReference>
<dbReference type="Pfam" id="PF09949">
    <property type="entry name" value="APP1_cat"/>
    <property type="match status" value="1"/>
</dbReference>
<evidence type="ECO:0000259" key="1">
    <source>
        <dbReference type="Pfam" id="PF09949"/>
    </source>
</evidence>
<organism evidence="2 3">
    <name type="scientific">Pseudalgibacter alginicilyticus</name>
    <dbReference type="NCBI Taxonomy" id="1736674"/>
    <lineage>
        <taxon>Bacteria</taxon>
        <taxon>Pseudomonadati</taxon>
        <taxon>Bacteroidota</taxon>
        <taxon>Flavobacteriia</taxon>
        <taxon>Flavobacteriales</taxon>
        <taxon>Flavobacteriaceae</taxon>
        <taxon>Pseudalgibacter</taxon>
    </lineage>
</organism>
<dbReference type="EMBL" id="CP012898">
    <property type="protein sequence ID" value="ALJ05142.1"/>
    <property type="molecule type" value="Genomic_DNA"/>
</dbReference>
<dbReference type="STRING" id="1736674.APS56_08395"/>
<dbReference type="KEGG" id="ahz:APS56_08395"/>
<accession>A0A0N7HYF9</accession>
<protein>
    <recommendedName>
        <fullName evidence="1">Phosphatidate phosphatase APP1 catalytic domain-containing protein</fullName>
    </recommendedName>
</protein>
<reference evidence="2 3" key="1">
    <citation type="submission" date="2015-10" db="EMBL/GenBank/DDBJ databases">
        <authorList>
            <person name="Gilbert D.G."/>
        </authorList>
    </citation>
    <scope>NUCLEOTIDE SEQUENCE [LARGE SCALE GENOMIC DNA]</scope>
    <source>
        <strain evidence="3">HZ-22</strain>
    </source>
</reference>